<dbReference type="GO" id="GO:0005737">
    <property type="term" value="C:cytoplasm"/>
    <property type="evidence" value="ECO:0007669"/>
    <property type="project" value="InterPro"/>
</dbReference>
<dbReference type="SUPFAM" id="SSF69500">
    <property type="entry name" value="DTD-like"/>
    <property type="match status" value="1"/>
</dbReference>
<dbReference type="STRING" id="409849.ENSPMGP00000028280"/>
<protein>
    <recommendedName>
        <fullName evidence="1">D-aminoacyl-tRNA deacylase</fullName>
        <ecNumber evidence="1">3.1.1.96</ecNumber>
    </recommendedName>
</protein>
<dbReference type="InterPro" id="IPR003732">
    <property type="entry name" value="Daa-tRNA_deacyls_DTD"/>
</dbReference>
<dbReference type="GO" id="GO:0051499">
    <property type="term" value="F:D-aminoacyl-tRNA deacylase activity"/>
    <property type="evidence" value="ECO:0007669"/>
    <property type="project" value="UniProtKB-EC"/>
</dbReference>
<comment type="catalytic activity">
    <reaction evidence="3">
        <text>a D-aminoacyl-tRNA + H2O = a tRNA + a D-alpha-amino acid + H(+)</text>
        <dbReference type="Rhea" id="RHEA:13953"/>
        <dbReference type="Rhea" id="RHEA-COMP:10123"/>
        <dbReference type="Rhea" id="RHEA-COMP:10124"/>
        <dbReference type="ChEBI" id="CHEBI:15377"/>
        <dbReference type="ChEBI" id="CHEBI:15378"/>
        <dbReference type="ChEBI" id="CHEBI:59871"/>
        <dbReference type="ChEBI" id="CHEBI:78442"/>
        <dbReference type="ChEBI" id="CHEBI:79333"/>
        <dbReference type="EC" id="3.1.1.96"/>
    </reaction>
</comment>
<accession>A0A3B4BIN3</accession>
<dbReference type="Ensembl" id="ENSPMGT00000030110.1">
    <property type="protein sequence ID" value="ENSPMGP00000028280.1"/>
    <property type="gene ID" value="ENSPMGG00000022772.1"/>
</dbReference>
<dbReference type="Gene3D" id="3.50.80.10">
    <property type="entry name" value="D-tyrosyl-tRNA(Tyr) deacylase"/>
    <property type="match status" value="1"/>
</dbReference>
<comment type="catalytic activity">
    <reaction evidence="2">
        <text>glycyl-tRNA(Ala) + H2O = tRNA(Ala) + glycine + H(+)</text>
        <dbReference type="Rhea" id="RHEA:53744"/>
        <dbReference type="Rhea" id="RHEA-COMP:9657"/>
        <dbReference type="Rhea" id="RHEA-COMP:13640"/>
        <dbReference type="ChEBI" id="CHEBI:15377"/>
        <dbReference type="ChEBI" id="CHEBI:15378"/>
        <dbReference type="ChEBI" id="CHEBI:57305"/>
        <dbReference type="ChEBI" id="CHEBI:78442"/>
        <dbReference type="ChEBI" id="CHEBI:78522"/>
        <dbReference type="EC" id="3.1.1.96"/>
    </reaction>
</comment>
<dbReference type="InterPro" id="IPR023509">
    <property type="entry name" value="DTD-like_sf"/>
</dbReference>
<dbReference type="Pfam" id="PF02580">
    <property type="entry name" value="Tyr_Deacylase"/>
    <property type="match status" value="1"/>
</dbReference>
<dbReference type="EC" id="3.1.1.96" evidence="1"/>
<sequence length="185" mass="20819">MYRHRGTSGFISRDVFVFSCFVYAAPTVSERPLEARVMVQQCSRARVKTRAGVDGAESQYAERFGKNVDFDCPTVLSLVADSIMNTRFFRTSLRRQVSVLDLRGSVLLVPQESLGFEPGPRRSMQSRGMSEAWVSKQLFSSLYLHCTQLLCARATGEGAVEQGLYGQRQEIEITSTEPMSHMLEF</sequence>
<dbReference type="AlphaFoldDB" id="A0A3B4BIN3"/>
<evidence type="ECO:0000256" key="3">
    <source>
        <dbReference type="ARBA" id="ARBA00048018"/>
    </source>
</evidence>
<organism evidence="4 5">
    <name type="scientific">Periophthalmus magnuspinnatus</name>
    <dbReference type="NCBI Taxonomy" id="409849"/>
    <lineage>
        <taxon>Eukaryota</taxon>
        <taxon>Metazoa</taxon>
        <taxon>Chordata</taxon>
        <taxon>Craniata</taxon>
        <taxon>Vertebrata</taxon>
        <taxon>Euteleostomi</taxon>
        <taxon>Actinopterygii</taxon>
        <taxon>Neopterygii</taxon>
        <taxon>Teleostei</taxon>
        <taxon>Neoteleostei</taxon>
        <taxon>Acanthomorphata</taxon>
        <taxon>Gobiaria</taxon>
        <taxon>Gobiiformes</taxon>
        <taxon>Gobioidei</taxon>
        <taxon>Gobiidae</taxon>
        <taxon>Oxudercinae</taxon>
        <taxon>Periophthalmus</taxon>
    </lineage>
</organism>
<proteinExistence type="predicted"/>
<reference evidence="4" key="1">
    <citation type="submission" date="2025-08" db="UniProtKB">
        <authorList>
            <consortium name="Ensembl"/>
        </authorList>
    </citation>
    <scope>IDENTIFICATION</scope>
</reference>
<evidence type="ECO:0000256" key="2">
    <source>
        <dbReference type="ARBA" id="ARBA00047676"/>
    </source>
</evidence>
<dbReference type="Proteomes" id="UP000261520">
    <property type="component" value="Unplaced"/>
</dbReference>
<reference evidence="4" key="2">
    <citation type="submission" date="2025-09" db="UniProtKB">
        <authorList>
            <consortium name="Ensembl"/>
        </authorList>
    </citation>
    <scope>IDENTIFICATION</scope>
</reference>
<name>A0A3B4BIN3_9GOBI</name>
<evidence type="ECO:0000313" key="4">
    <source>
        <dbReference type="Ensembl" id="ENSPMGP00000028280.1"/>
    </source>
</evidence>
<keyword evidence="5" id="KW-1185">Reference proteome</keyword>
<evidence type="ECO:0000313" key="5">
    <source>
        <dbReference type="Proteomes" id="UP000261520"/>
    </source>
</evidence>
<evidence type="ECO:0000256" key="1">
    <source>
        <dbReference type="ARBA" id="ARBA00013056"/>
    </source>
</evidence>